<keyword evidence="1" id="KW-0812">Transmembrane</keyword>
<proteinExistence type="predicted"/>
<evidence type="ECO:0000313" key="2">
    <source>
        <dbReference type="EMBL" id="EPB67383.1"/>
    </source>
</evidence>
<name>A0A0D6L8M8_9BILA</name>
<evidence type="ECO:0000313" key="3">
    <source>
        <dbReference type="Proteomes" id="UP000054495"/>
    </source>
</evidence>
<gene>
    <name evidence="2" type="ORF">ANCCEY_13532</name>
</gene>
<dbReference type="Proteomes" id="UP000054495">
    <property type="component" value="Unassembled WGS sequence"/>
</dbReference>
<keyword evidence="1" id="KW-1133">Transmembrane helix</keyword>
<dbReference type="AlphaFoldDB" id="A0A0D6L8M8"/>
<keyword evidence="3" id="KW-1185">Reference proteome</keyword>
<organism evidence="2 3">
    <name type="scientific">Ancylostoma ceylanicum</name>
    <dbReference type="NCBI Taxonomy" id="53326"/>
    <lineage>
        <taxon>Eukaryota</taxon>
        <taxon>Metazoa</taxon>
        <taxon>Ecdysozoa</taxon>
        <taxon>Nematoda</taxon>
        <taxon>Chromadorea</taxon>
        <taxon>Rhabditida</taxon>
        <taxon>Rhabditina</taxon>
        <taxon>Rhabditomorpha</taxon>
        <taxon>Strongyloidea</taxon>
        <taxon>Ancylostomatidae</taxon>
        <taxon>Ancylostomatinae</taxon>
        <taxon>Ancylostoma</taxon>
    </lineage>
</organism>
<dbReference type="EMBL" id="KE125694">
    <property type="protein sequence ID" value="EPB67383.1"/>
    <property type="molecule type" value="Genomic_DNA"/>
</dbReference>
<evidence type="ECO:0000256" key="1">
    <source>
        <dbReference type="SAM" id="Phobius"/>
    </source>
</evidence>
<feature type="transmembrane region" description="Helical" evidence="1">
    <location>
        <begin position="12"/>
        <end position="31"/>
    </location>
</feature>
<keyword evidence="1" id="KW-0472">Membrane</keyword>
<protein>
    <submittedName>
        <fullName evidence="2">Uncharacterized protein</fullName>
    </submittedName>
</protein>
<reference evidence="2 3" key="1">
    <citation type="submission" date="2013-05" db="EMBL/GenBank/DDBJ databases">
        <title>Draft genome of the parasitic nematode Anyclostoma ceylanicum.</title>
        <authorList>
            <person name="Mitreva M."/>
        </authorList>
    </citation>
    <scope>NUCLEOTIDE SEQUENCE [LARGE SCALE GENOMIC DNA]</scope>
</reference>
<accession>A0A0D6L8M8</accession>
<sequence length="97" mass="11170">MFFDVFKTFCRFFLTFMLFIVAFSIAFYAIMQNRVGLAVDDIKSVQEKAELKRLSMQVLNKPVQEGEEWVNVIPASFDQLSTASDLNMTASLVVRKF</sequence>